<name>A0A167K479_CALVF</name>
<dbReference type="EMBL" id="KV417296">
    <property type="protein sequence ID" value="KZO94238.1"/>
    <property type="molecule type" value="Genomic_DNA"/>
</dbReference>
<reference evidence="1 2" key="1">
    <citation type="journal article" date="2016" name="Mol. Biol. Evol.">
        <title>Comparative Genomics of Early-Diverging Mushroom-Forming Fungi Provides Insights into the Origins of Lignocellulose Decay Capabilities.</title>
        <authorList>
            <person name="Nagy L.G."/>
            <person name="Riley R."/>
            <person name="Tritt A."/>
            <person name="Adam C."/>
            <person name="Daum C."/>
            <person name="Floudas D."/>
            <person name="Sun H."/>
            <person name="Yadav J.S."/>
            <person name="Pangilinan J."/>
            <person name="Larsson K.H."/>
            <person name="Matsuura K."/>
            <person name="Barry K."/>
            <person name="Labutti K."/>
            <person name="Kuo R."/>
            <person name="Ohm R.A."/>
            <person name="Bhattacharya S.S."/>
            <person name="Shirouzu T."/>
            <person name="Yoshinaga Y."/>
            <person name="Martin F.M."/>
            <person name="Grigoriev I.V."/>
            <person name="Hibbett D.S."/>
        </authorList>
    </citation>
    <scope>NUCLEOTIDE SEQUENCE [LARGE SCALE GENOMIC DNA]</scope>
    <source>
        <strain evidence="1 2">TUFC12733</strain>
    </source>
</reference>
<sequence length="61" mass="6639">HVTAYIVNGEVIDRDSIRTTACETAGVIATWRAHPASGSTEHHCSSGAVRRSMPSLVRYTR</sequence>
<organism evidence="1 2">
    <name type="scientific">Calocera viscosa (strain TUFC12733)</name>
    <dbReference type="NCBI Taxonomy" id="1330018"/>
    <lineage>
        <taxon>Eukaryota</taxon>
        <taxon>Fungi</taxon>
        <taxon>Dikarya</taxon>
        <taxon>Basidiomycota</taxon>
        <taxon>Agaricomycotina</taxon>
        <taxon>Dacrymycetes</taxon>
        <taxon>Dacrymycetales</taxon>
        <taxon>Dacrymycetaceae</taxon>
        <taxon>Calocera</taxon>
    </lineage>
</organism>
<feature type="non-terminal residue" evidence="1">
    <location>
        <position position="1"/>
    </location>
</feature>
<keyword evidence="2" id="KW-1185">Reference proteome</keyword>
<proteinExistence type="predicted"/>
<accession>A0A167K479</accession>
<protein>
    <submittedName>
        <fullName evidence="1">Uncharacterized protein</fullName>
    </submittedName>
</protein>
<gene>
    <name evidence="1" type="ORF">CALVIDRAFT_539282</name>
</gene>
<dbReference type="Proteomes" id="UP000076738">
    <property type="component" value="Unassembled WGS sequence"/>
</dbReference>
<dbReference type="AlphaFoldDB" id="A0A167K479"/>
<evidence type="ECO:0000313" key="1">
    <source>
        <dbReference type="EMBL" id="KZO94238.1"/>
    </source>
</evidence>
<evidence type="ECO:0000313" key="2">
    <source>
        <dbReference type="Proteomes" id="UP000076738"/>
    </source>
</evidence>